<feature type="modified residue" description="4-aspartylphosphate" evidence="5">
    <location>
        <position position="60"/>
    </location>
</feature>
<keyword evidence="9" id="KW-1185">Reference proteome</keyword>
<dbReference type="CDD" id="cd06170">
    <property type="entry name" value="LuxR_C_like"/>
    <property type="match status" value="1"/>
</dbReference>
<dbReference type="Gene3D" id="3.40.50.2300">
    <property type="match status" value="1"/>
</dbReference>
<dbReference type="PANTHER" id="PTHR43214:SF41">
    <property type="entry name" value="NITRATE_NITRITE RESPONSE REGULATOR PROTEIN NARP"/>
    <property type="match status" value="1"/>
</dbReference>
<organism evidence="8 9">
    <name type="scientific">Pollutimonas bauzanensis</name>
    <dbReference type="NCBI Taxonomy" id="658167"/>
    <lineage>
        <taxon>Bacteria</taxon>
        <taxon>Pseudomonadati</taxon>
        <taxon>Pseudomonadota</taxon>
        <taxon>Betaproteobacteria</taxon>
        <taxon>Burkholderiales</taxon>
        <taxon>Alcaligenaceae</taxon>
        <taxon>Pollutimonas</taxon>
    </lineage>
</organism>
<keyword evidence="3" id="KW-0238">DNA-binding</keyword>
<dbReference type="CDD" id="cd17535">
    <property type="entry name" value="REC_NarL-like"/>
    <property type="match status" value="1"/>
</dbReference>
<evidence type="ECO:0000256" key="3">
    <source>
        <dbReference type="ARBA" id="ARBA00023125"/>
    </source>
</evidence>
<dbReference type="PROSITE" id="PS50110">
    <property type="entry name" value="RESPONSE_REGULATORY"/>
    <property type="match status" value="1"/>
</dbReference>
<dbReference type="OrthoDB" id="9816469at2"/>
<dbReference type="AlphaFoldDB" id="A0A1M5W9E4"/>
<dbReference type="GO" id="GO:0003677">
    <property type="term" value="F:DNA binding"/>
    <property type="evidence" value="ECO:0007669"/>
    <property type="project" value="UniProtKB-KW"/>
</dbReference>
<evidence type="ECO:0000256" key="2">
    <source>
        <dbReference type="ARBA" id="ARBA00023015"/>
    </source>
</evidence>
<dbReference type="GO" id="GO:0000160">
    <property type="term" value="P:phosphorelay signal transduction system"/>
    <property type="evidence" value="ECO:0007669"/>
    <property type="project" value="InterPro"/>
</dbReference>
<dbReference type="SMART" id="SM00448">
    <property type="entry name" value="REC"/>
    <property type="match status" value="1"/>
</dbReference>
<dbReference type="SUPFAM" id="SSF46894">
    <property type="entry name" value="C-terminal effector domain of the bipartite response regulators"/>
    <property type="match status" value="1"/>
</dbReference>
<dbReference type="RefSeq" id="WP_073103257.1">
    <property type="nucleotide sequence ID" value="NZ_FQXE01000005.1"/>
</dbReference>
<name>A0A1M5W9E4_9BURK</name>
<dbReference type="PROSITE" id="PS50043">
    <property type="entry name" value="HTH_LUXR_2"/>
    <property type="match status" value="1"/>
</dbReference>
<dbReference type="Pfam" id="PF00196">
    <property type="entry name" value="GerE"/>
    <property type="match status" value="1"/>
</dbReference>
<dbReference type="InterPro" id="IPR058245">
    <property type="entry name" value="NreC/VraR/RcsB-like_REC"/>
</dbReference>
<evidence type="ECO:0000259" key="7">
    <source>
        <dbReference type="PROSITE" id="PS50110"/>
    </source>
</evidence>
<dbReference type="InterPro" id="IPR016032">
    <property type="entry name" value="Sig_transdc_resp-reg_C-effctor"/>
</dbReference>
<protein>
    <submittedName>
        <fullName evidence="8">Two component transcriptional regulator, LuxR family</fullName>
    </submittedName>
</protein>
<evidence type="ECO:0000256" key="5">
    <source>
        <dbReference type="PROSITE-ProRule" id="PRU00169"/>
    </source>
</evidence>
<reference evidence="8 9" key="1">
    <citation type="submission" date="2016-11" db="EMBL/GenBank/DDBJ databases">
        <authorList>
            <person name="Jaros S."/>
            <person name="Januszkiewicz K."/>
            <person name="Wedrychowicz H."/>
        </authorList>
    </citation>
    <scope>NUCLEOTIDE SEQUENCE [LARGE SCALE GENOMIC DNA]</scope>
    <source>
        <strain evidence="8 9">CGMCC 1.10190</strain>
    </source>
</reference>
<dbReference type="SUPFAM" id="SSF52172">
    <property type="entry name" value="CheY-like"/>
    <property type="match status" value="1"/>
</dbReference>
<evidence type="ECO:0000313" key="8">
    <source>
        <dbReference type="EMBL" id="SHH84199.1"/>
    </source>
</evidence>
<proteinExistence type="predicted"/>
<feature type="domain" description="Response regulatory" evidence="7">
    <location>
        <begin position="9"/>
        <end position="125"/>
    </location>
</feature>
<accession>A0A1M5W9E4</accession>
<evidence type="ECO:0000256" key="1">
    <source>
        <dbReference type="ARBA" id="ARBA00022553"/>
    </source>
</evidence>
<dbReference type="PANTHER" id="PTHR43214">
    <property type="entry name" value="TWO-COMPONENT RESPONSE REGULATOR"/>
    <property type="match status" value="1"/>
</dbReference>
<dbReference type="InterPro" id="IPR011006">
    <property type="entry name" value="CheY-like_superfamily"/>
</dbReference>
<dbReference type="InterPro" id="IPR001789">
    <property type="entry name" value="Sig_transdc_resp-reg_receiver"/>
</dbReference>
<evidence type="ECO:0000313" key="9">
    <source>
        <dbReference type="Proteomes" id="UP000184226"/>
    </source>
</evidence>
<keyword evidence="2" id="KW-0805">Transcription regulation</keyword>
<dbReference type="InterPro" id="IPR000792">
    <property type="entry name" value="Tscrpt_reg_LuxR_C"/>
</dbReference>
<dbReference type="PROSITE" id="PS00622">
    <property type="entry name" value="HTH_LUXR_1"/>
    <property type="match status" value="1"/>
</dbReference>
<sequence>MDKPTSPISVLLVDDHKLFRSGIRSLLQRHADFVVVGEAAEGLEGVKRARQLLPDVILLDLNMPGISGLETLQLILQECPAAAVIMLTVSEDAEDLTAALQAGARGYLVKNIDADFLVRAIRRAAAGEPVIAETMTAKLVAQLRGEGAAPPAAAPAGLDKLTPREKDTLACLARGESNKMIARSLDVSESTVKIHVQSILKKLELSSRVQAAIFAVEHGVVPGKGETRA</sequence>
<dbReference type="PRINTS" id="PR00038">
    <property type="entry name" value="HTHLUXR"/>
</dbReference>
<dbReference type="Proteomes" id="UP000184226">
    <property type="component" value="Unassembled WGS sequence"/>
</dbReference>
<dbReference type="Pfam" id="PF00072">
    <property type="entry name" value="Response_reg"/>
    <property type="match status" value="1"/>
</dbReference>
<evidence type="ECO:0000256" key="4">
    <source>
        <dbReference type="ARBA" id="ARBA00023163"/>
    </source>
</evidence>
<gene>
    <name evidence="8" type="ORF">SAMN04488135_105151</name>
</gene>
<dbReference type="EMBL" id="FQXE01000005">
    <property type="protein sequence ID" value="SHH84199.1"/>
    <property type="molecule type" value="Genomic_DNA"/>
</dbReference>
<evidence type="ECO:0000259" key="6">
    <source>
        <dbReference type="PROSITE" id="PS50043"/>
    </source>
</evidence>
<keyword evidence="4" id="KW-0804">Transcription</keyword>
<keyword evidence="1 5" id="KW-0597">Phosphoprotein</keyword>
<dbReference type="STRING" id="658167.SAMN04488135_105151"/>
<feature type="domain" description="HTH luxR-type" evidence="6">
    <location>
        <begin position="154"/>
        <end position="219"/>
    </location>
</feature>
<dbReference type="InterPro" id="IPR039420">
    <property type="entry name" value="WalR-like"/>
</dbReference>
<dbReference type="SMART" id="SM00421">
    <property type="entry name" value="HTH_LUXR"/>
    <property type="match status" value="1"/>
</dbReference>
<dbReference type="GO" id="GO:0006355">
    <property type="term" value="P:regulation of DNA-templated transcription"/>
    <property type="evidence" value="ECO:0007669"/>
    <property type="project" value="InterPro"/>
</dbReference>